<dbReference type="InterPro" id="IPR003594">
    <property type="entry name" value="HATPase_dom"/>
</dbReference>
<accession>A0A372ZV85</accession>
<keyword evidence="3" id="KW-0067">ATP-binding</keyword>
<evidence type="ECO:0000313" key="4">
    <source>
        <dbReference type="Proteomes" id="UP000263377"/>
    </source>
</evidence>
<dbReference type="CDD" id="cd16936">
    <property type="entry name" value="HATPase_RsbW-like"/>
    <property type="match status" value="1"/>
</dbReference>
<keyword evidence="1" id="KW-0808">Transferase</keyword>
<organism evidence="3 4">
    <name type="scientific">Kitasatospora xanthocidica</name>
    <dbReference type="NCBI Taxonomy" id="83382"/>
    <lineage>
        <taxon>Bacteria</taxon>
        <taxon>Bacillati</taxon>
        <taxon>Actinomycetota</taxon>
        <taxon>Actinomycetes</taxon>
        <taxon>Kitasatosporales</taxon>
        <taxon>Streptomycetaceae</taxon>
        <taxon>Kitasatospora</taxon>
    </lineage>
</organism>
<dbReference type="InterPro" id="IPR050267">
    <property type="entry name" value="Anti-sigma-factor_SerPK"/>
</dbReference>
<keyword evidence="1" id="KW-0418">Kinase</keyword>
<name>A0A372ZV85_9ACTN</name>
<reference evidence="3 4" key="1">
    <citation type="submission" date="2018-08" db="EMBL/GenBank/DDBJ databases">
        <title>Diversity &amp; Physiological Properties of Lignin-Decomposing Actinobacteria from Soil.</title>
        <authorList>
            <person name="Roh S.G."/>
            <person name="Kim S.B."/>
        </authorList>
    </citation>
    <scope>NUCLEOTIDE SEQUENCE [LARGE SCALE GENOMIC DNA]</scope>
    <source>
        <strain evidence="3 4">MMS17-GH009</strain>
    </source>
</reference>
<dbReference type="EMBL" id="QVIG01000001">
    <property type="protein sequence ID" value="RGD59806.1"/>
    <property type="molecule type" value="Genomic_DNA"/>
</dbReference>
<dbReference type="PANTHER" id="PTHR35526">
    <property type="entry name" value="ANTI-SIGMA-F FACTOR RSBW-RELATED"/>
    <property type="match status" value="1"/>
</dbReference>
<dbReference type="Proteomes" id="UP000263377">
    <property type="component" value="Unassembled WGS sequence"/>
</dbReference>
<keyword evidence="3" id="KW-0547">Nucleotide-binding</keyword>
<dbReference type="Pfam" id="PF13581">
    <property type="entry name" value="HATPase_c_2"/>
    <property type="match status" value="1"/>
</dbReference>
<feature type="domain" description="Histidine kinase/HSP90-like ATPase" evidence="2">
    <location>
        <begin position="12"/>
        <end position="114"/>
    </location>
</feature>
<dbReference type="AlphaFoldDB" id="A0A372ZV85"/>
<keyword evidence="1" id="KW-0723">Serine/threonine-protein kinase</keyword>
<evidence type="ECO:0000313" key="3">
    <source>
        <dbReference type="EMBL" id="RGD59806.1"/>
    </source>
</evidence>
<dbReference type="GO" id="GO:0005524">
    <property type="term" value="F:ATP binding"/>
    <property type="evidence" value="ECO:0007669"/>
    <property type="project" value="UniProtKB-KW"/>
</dbReference>
<evidence type="ECO:0000259" key="2">
    <source>
        <dbReference type="Pfam" id="PF13581"/>
    </source>
</evidence>
<sequence length="122" mass="13273">MRNINSPSLTLSRDALRDGMASAGWPPSLIADAELAMVELIVNAWRHGETTSPVILIDHRVDTLRVAVSDRSPLLPNLGPHALLSETGRGLQLVAGLTHRWGVDPQHLGKTVWFELRQDGAA</sequence>
<proteinExistence type="predicted"/>
<evidence type="ECO:0000256" key="1">
    <source>
        <dbReference type="ARBA" id="ARBA00022527"/>
    </source>
</evidence>
<keyword evidence="4" id="KW-1185">Reference proteome</keyword>
<protein>
    <submittedName>
        <fullName evidence="3">ATP-binding protein</fullName>
    </submittedName>
</protein>
<comment type="caution">
    <text evidence="3">The sequence shown here is derived from an EMBL/GenBank/DDBJ whole genome shotgun (WGS) entry which is preliminary data.</text>
</comment>
<dbReference type="GO" id="GO:0004674">
    <property type="term" value="F:protein serine/threonine kinase activity"/>
    <property type="evidence" value="ECO:0007669"/>
    <property type="project" value="UniProtKB-KW"/>
</dbReference>
<dbReference type="SUPFAM" id="SSF55874">
    <property type="entry name" value="ATPase domain of HSP90 chaperone/DNA topoisomerase II/histidine kinase"/>
    <property type="match status" value="1"/>
</dbReference>
<dbReference type="RefSeq" id="WP_079272654.1">
    <property type="nucleotide sequence ID" value="NZ_QVIG01000001.1"/>
</dbReference>
<dbReference type="PANTHER" id="PTHR35526:SF3">
    <property type="entry name" value="ANTI-SIGMA-F FACTOR RSBW"/>
    <property type="match status" value="1"/>
</dbReference>
<dbReference type="InterPro" id="IPR036890">
    <property type="entry name" value="HATPase_C_sf"/>
</dbReference>
<dbReference type="Gene3D" id="3.30.565.10">
    <property type="entry name" value="Histidine kinase-like ATPase, C-terminal domain"/>
    <property type="match status" value="1"/>
</dbReference>
<gene>
    <name evidence="3" type="ORF">DR950_20275</name>
</gene>